<dbReference type="GO" id="GO:0005840">
    <property type="term" value="C:ribosome"/>
    <property type="evidence" value="ECO:0007669"/>
    <property type="project" value="UniProtKB-KW"/>
</dbReference>
<dbReference type="HAMAP" id="MF_01328_B">
    <property type="entry name" value="Ribosomal_uL4_B"/>
    <property type="match status" value="1"/>
</dbReference>
<protein>
    <recommendedName>
        <fullName evidence="4 5">Large ribosomal subunit protein uL4</fullName>
    </recommendedName>
</protein>
<dbReference type="AlphaFoldDB" id="A0A098G6R6"/>
<organism evidence="7 8">
    <name type="scientific">Legionella fallonii LLAP-10</name>
    <dbReference type="NCBI Taxonomy" id="1212491"/>
    <lineage>
        <taxon>Bacteria</taxon>
        <taxon>Pseudomonadati</taxon>
        <taxon>Pseudomonadota</taxon>
        <taxon>Gammaproteobacteria</taxon>
        <taxon>Legionellales</taxon>
        <taxon>Legionellaceae</taxon>
        <taxon>Legionella</taxon>
    </lineage>
</organism>
<reference evidence="8" key="1">
    <citation type="submission" date="2014-09" db="EMBL/GenBank/DDBJ databases">
        <authorList>
            <person name="Gomez-Valero L."/>
        </authorList>
    </citation>
    <scope>NUCLEOTIDE SEQUENCE [LARGE SCALE GENOMIC DNA]</scope>
    <source>
        <strain evidence="8">ATCC700992</strain>
    </source>
</reference>
<evidence type="ECO:0000256" key="4">
    <source>
        <dbReference type="ARBA" id="ARBA00035244"/>
    </source>
</evidence>
<comment type="similarity">
    <text evidence="1 5">Belongs to the universal ribosomal protein uL4 family.</text>
</comment>
<dbReference type="GO" id="GO:0006412">
    <property type="term" value="P:translation"/>
    <property type="evidence" value="ECO:0007669"/>
    <property type="project" value="UniProtKB-UniRule"/>
</dbReference>
<sequence length="202" mass="22925">MMEITTIDTKTQLHLNEDVFAYNYNEGLIHQAVVTYMNNARSGNSAQKTRSEVRGGGKKPWNQKGTGRARAGTIRSPLWRSGGVTFASKKRDYSQKLNKKMYKRALRSIISELCRTGNLVVISDFQCESHKTKDFIQKMNQLSINNALIIMNEVGENEYLGSRNLIDYDICDVTTVDPVSLLRFEKVVVTEAAIKKIEEQLQ</sequence>
<dbReference type="PANTHER" id="PTHR10746">
    <property type="entry name" value="50S RIBOSOMAL PROTEIN L4"/>
    <property type="match status" value="1"/>
</dbReference>
<gene>
    <name evidence="5 7" type="primary">rplD</name>
    <name evidence="7" type="ORF">LFA_2807</name>
</gene>
<feature type="region of interest" description="Disordered" evidence="6">
    <location>
        <begin position="42"/>
        <end position="68"/>
    </location>
</feature>
<name>A0A098G6R6_9GAMM</name>
<dbReference type="GO" id="GO:0003735">
    <property type="term" value="F:structural constituent of ribosome"/>
    <property type="evidence" value="ECO:0007669"/>
    <property type="project" value="InterPro"/>
</dbReference>
<evidence type="ECO:0000256" key="5">
    <source>
        <dbReference type="HAMAP-Rule" id="MF_01328"/>
    </source>
</evidence>
<dbReference type="InterPro" id="IPR013005">
    <property type="entry name" value="Ribosomal_uL4-like"/>
</dbReference>
<dbReference type="EMBL" id="LN614827">
    <property type="protein sequence ID" value="CEG58173.1"/>
    <property type="molecule type" value="Genomic_DNA"/>
</dbReference>
<keyword evidence="5" id="KW-0699">rRNA-binding</keyword>
<comment type="subunit">
    <text evidence="5">Part of the 50S ribosomal subunit.</text>
</comment>
<keyword evidence="2 5" id="KW-0689">Ribosomal protein</keyword>
<evidence type="ECO:0000256" key="2">
    <source>
        <dbReference type="ARBA" id="ARBA00022980"/>
    </source>
</evidence>
<dbReference type="HOGENOM" id="CLU_041575_5_2_6"/>
<keyword evidence="8" id="KW-1185">Reference proteome</keyword>
<dbReference type="InterPro" id="IPR023574">
    <property type="entry name" value="Ribosomal_uL4_dom_sf"/>
</dbReference>
<dbReference type="Gene3D" id="3.40.1370.10">
    <property type="match status" value="1"/>
</dbReference>
<evidence type="ECO:0000313" key="7">
    <source>
        <dbReference type="EMBL" id="CEG58173.1"/>
    </source>
</evidence>
<dbReference type="NCBIfam" id="TIGR03953">
    <property type="entry name" value="rplD_bact"/>
    <property type="match status" value="1"/>
</dbReference>
<dbReference type="STRING" id="1212491.LFA_2807"/>
<dbReference type="Proteomes" id="UP000032430">
    <property type="component" value="Chromosome I"/>
</dbReference>
<proteinExistence type="inferred from homology"/>
<evidence type="ECO:0000256" key="3">
    <source>
        <dbReference type="ARBA" id="ARBA00023274"/>
    </source>
</evidence>
<dbReference type="PANTHER" id="PTHR10746:SF6">
    <property type="entry name" value="LARGE RIBOSOMAL SUBUNIT PROTEIN UL4M"/>
    <property type="match status" value="1"/>
</dbReference>
<accession>A0A098G6R6</accession>
<comment type="function">
    <text evidence="5">One of the primary rRNA binding proteins, this protein initially binds near the 5'-end of the 23S rRNA. It is important during the early stages of 50S assembly. It makes multiple contacts with different domains of the 23S rRNA in the assembled 50S subunit and ribosome.</text>
</comment>
<dbReference type="InterPro" id="IPR002136">
    <property type="entry name" value="Ribosomal_uL4"/>
</dbReference>
<evidence type="ECO:0000256" key="1">
    <source>
        <dbReference type="ARBA" id="ARBA00010528"/>
    </source>
</evidence>
<dbReference type="GO" id="GO:1990904">
    <property type="term" value="C:ribonucleoprotein complex"/>
    <property type="evidence" value="ECO:0007669"/>
    <property type="project" value="UniProtKB-KW"/>
</dbReference>
<evidence type="ECO:0000313" key="8">
    <source>
        <dbReference type="Proteomes" id="UP000032430"/>
    </source>
</evidence>
<dbReference type="GO" id="GO:0019843">
    <property type="term" value="F:rRNA binding"/>
    <property type="evidence" value="ECO:0007669"/>
    <property type="project" value="UniProtKB-UniRule"/>
</dbReference>
<keyword evidence="3 5" id="KW-0687">Ribonucleoprotein</keyword>
<dbReference type="Pfam" id="PF00573">
    <property type="entry name" value="Ribosomal_L4"/>
    <property type="match status" value="1"/>
</dbReference>
<dbReference type="SUPFAM" id="SSF52166">
    <property type="entry name" value="Ribosomal protein L4"/>
    <property type="match status" value="1"/>
</dbReference>
<dbReference type="KEGG" id="lfa:LFA_2807"/>
<comment type="function">
    <text evidence="5">Forms part of the polypeptide exit tunnel.</text>
</comment>
<keyword evidence="5" id="KW-0694">RNA-binding</keyword>
<evidence type="ECO:0000256" key="6">
    <source>
        <dbReference type="SAM" id="MobiDB-lite"/>
    </source>
</evidence>